<dbReference type="Pfam" id="PF06293">
    <property type="entry name" value="Kdo"/>
    <property type="match status" value="1"/>
</dbReference>
<evidence type="ECO:0000313" key="2">
    <source>
        <dbReference type="EMBL" id="MST31571.1"/>
    </source>
</evidence>
<dbReference type="EMBL" id="WJHE01000099">
    <property type="protein sequence ID" value="MST31571.1"/>
    <property type="molecule type" value="Genomic_DNA"/>
</dbReference>
<dbReference type="SUPFAM" id="SSF56112">
    <property type="entry name" value="Protein kinase-like (PK-like)"/>
    <property type="match status" value="1"/>
</dbReference>
<evidence type="ECO:0000259" key="1">
    <source>
        <dbReference type="Pfam" id="PF13224"/>
    </source>
</evidence>
<dbReference type="InterPro" id="IPR025111">
    <property type="entry name" value="DUF4032"/>
</dbReference>
<dbReference type="InterPro" id="IPR011009">
    <property type="entry name" value="Kinase-like_dom_sf"/>
</dbReference>
<sequence>MEVQIARGGPYVHVMDFEWDHPLESWNDPRLVRMARGPSRHVVRFVELEGRVLAIKEIGDRLAKREYTVLREMLDADIPAVEPICTVTERRDPRGEALPGAVVTRYLDFALPYTYLLARENGVEHQRRLTDAAAVLLVHLHLEGFWWGDCSLANILFRRDAGGLAAYLVDSETAEHHARLSDRQRETDLDIAVDNIAGGVADLLAAGRLEAHTDPLDFAQRLETRYRALWGELTVEEEFGADQLWRLDERIARLNRLGFDATELSVRAGEDRIRIRPSIVEEGHHSRRLRRLTGIEVQENQARRLLNDLGSHRAAFERREGRPLSEAIAAHRWLTESFEPFVSAIPGPLAARLEPAEAYHQYLEHRWFLSEAAGRDVPDDVARRSFFDKVLSQRPEERVVLPDPTGELDLLALEEAEDPGDPVP</sequence>
<protein>
    <submittedName>
        <fullName evidence="2">DUF4032 domain-containing protein</fullName>
    </submittedName>
</protein>
<proteinExistence type="predicted"/>
<evidence type="ECO:0000313" key="3">
    <source>
        <dbReference type="Proteomes" id="UP000437736"/>
    </source>
</evidence>
<organism evidence="2 3">
    <name type="scientific">Acidiferrimicrobium australe</name>
    <dbReference type="NCBI Taxonomy" id="2664430"/>
    <lineage>
        <taxon>Bacteria</taxon>
        <taxon>Bacillati</taxon>
        <taxon>Actinomycetota</taxon>
        <taxon>Acidimicrobiia</taxon>
        <taxon>Acidimicrobiales</taxon>
        <taxon>Acidimicrobiaceae</taxon>
        <taxon>Acidiferrimicrobium</taxon>
    </lineage>
</organism>
<comment type="caution">
    <text evidence="2">The sequence shown here is derived from an EMBL/GenBank/DDBJ whole genome shotgun (WGS) entry which is preliminary data.</text>
</comment>
<accession>A0ABW9QQF0</accession>
<reference evidence="2 3" key="1">
    <citation type="submission" date="2019-11" db="EMBL/GenBank/DDBJ databases">
        <title>Acidiferrimicrobium australis gen. nov., sp. nov., an acidophilic and obligately heterotrophic, member of the Actinobacteria that catalyses dissimilatory oxido- reduction of iron isolated from metal-rich acidic water in Chile.</title>
        <authorList>
            <person name="Gonzalez D."/>
            <person name="Huber K."/>
            <person name="Hedrich S."/>
            <person name="Rojas-Villalobos C."/>
            <person name="Quatrini R."/>
            <person name="Dinamarca M.A."/>
            <person name="Schwarz A."/>
            <person name="Canales C."/>
            <person name="Nancucheo I."/>
        </authorList>
    </citation>
    <scope>NUCLEOTIDE SEQUENCE [LARGE SCALE GENOMIC DNA]</scope>
    <source>
        <strain evidence="2 3">USS-CCA1</strain>
    </source>
</reference>
<name>A0ABW9QQF0_9ACTN</name>
<keyword evidence="3" id="KW-1185">Reference proteome</keyword>
<dbReference type="Pfam" id="PF13224">
    <property type="entry name" value="DUF4032"/>
    <property type="match status" value="1"/>
</dbReference>
<feature type="domain" description="DUF4032" evidence="1">
    <location>
        <begin position="229"/>
        <end position="391"/>
    </location>
</feature>
<dbReference type="Proteomes" id="UP000437736">
    <property type="component" value="Unassembled WGS sequence"/>
</dbReference>
<gene>
    <name evidence="2" type="ORF">GHK86_02345</name>
</gene>